<dbReference type="AlphaFoldDB" id="A0A1F7I3R5"/>
<dbReference type="PANTHER" id="PTHR10890">
    <property type="entry name" value="CYSTEINYL-TRNA SYNTHETASE"/>
    <property type="match status" value="1"/>
</dbReference>
<evidence type="ECO:0000256" key="5">
    <source>
        <dbReference type="ARBA" id="ARBA00022833"/>
    </source>
</evidence>
<keyword evidence="8 9" id="KW-0030">Aminoacyl-tRNA synthetase</keyword>
<dbReference type="Gene3D" id="1.20.120.1910">
    <property type="entry name" value="Cysteine-tRNA ligase, C-terminal anti-codon recognition domain"/>
    <property type="match status" value="1"/>
</dbReference>
<dbReference type="PANTHER" id="PTHR10890:SF3">
    <property type="entry name" value="CYSTEINE--TRNA LIGASE, CYTOPLASMIC"/>
    <property type="match status" value="1"/>
</dbReference>
<feature type="domain" description="tRNA synthetases class I catalytic" evidence="10">
    <location>
        <begin position="14"/>
        <end position="327"/>
    </location>
</feature>
<comment type="cofactor">
    <cofactor evidence="9">
        <name>Zn(2+)</name>
        <dbReference type="ChEBI" id="CHEBI:29105"/>
    </cofactor>
    <text evidence="9">Binds 1 zinc ion per subunit.</text>
</comment>
<dbReference type="PRINTS" id="PR00983">
    <property type="entry name" value="TRNASYNTHCYS"/>
</dbReference>
<dbReference type="EMBL" id="MGAC01000024">
    <property type="protein sequence ID" value="OGK38015.1"/>
    <property type="molecule type" value="Genomic_DNA"/>
</dbReference>
<evidence type="ECO:0000256" key="1">
    <source>
        <dbReference type="ARBA" id="ARBA00011245"/>
    </source>
</evidence>
<dbReference type="GO" id="GO:0006423">
    <property type="term" value="P:cysteinyl-tRNA aminoacylation"/>
    <property type="evidence" value="ECO:0007669"/>
    <property type="project" value="UniProtKB-UniRule"/>
</dbReference>
<keyword evidence="3 9" id="KW-0479">Metal-binding</keyword>
<feature type="binding site" evidence="9">
    <location>
        <position position="248"/>
    </location>
    <ligand>
        <name>Zn(2+)</name>
        <dbReference type="ChEBI" id="CHEBI:29105"/>
    </ligand>
</feature>
<evidence type="ECO:0000259" key="10">
    <source>
        <dbReference type="Pfam" id="PF01406"/>
    </source>
</evidence>
<dbReference type="Pfam" id="PF01406">
    <property type="entry name" value="tRNA-synt_1e"/>
    <property type="match status" value="1"/>
</dbReference>
<evidence type="ECO:0000256" key="8">
    <source>
        <dbReference type="ARBA" id="ARBA00023146"/>
    </source>
</evidence>
<dbReference type="InterPro" id="IPR015803">
    <property type="entry name" value="Cys-tRNA-ligase"/>
</dbReference>
<evidence type="ECO:0000313" key="11">
    <source>
        <dbReference type="EMBL" id="OGK38015.1"/>
    </source>
</evidence>
<organism evidence="11 12">
    <name type="scientific">Candidatus Roizmanbacteria bacterium RIFCSPHIGHO2_12_FULL_41_11</name>
    <dbReference type="NCBI Taxonomy" id="1802052"/>
    <lineage>
        <taxon>Bacteria</taxon>
        <taxon>Candidatus Roizmaniibacteriota</taxon>
    </lineage>
</organism>
<dbReference type="SUPFAM" id="SSF52374">
    <property type="entry name" value="Nucleotidylyl transferase"/>
    <property type="match status" value="1"/>
</dbReference>
<keyword evidence="5 9" id="KW-0862">Zinc</keyword>
<protein>
    <recommendedName>
        <fullName evidence="9">Cysteine--tRNA ligase</fullName>
        <ecNumber evidence="9">6.1.1.16</ecNumber>
    </recommendedName>
    <alternativeName>
        <fullName evidence="9">Cysteinyl-tRNA synthetase</fullName>
        <shortName evidence="9">CysRS</shortName>
    </alternativeName>
</protein>
<comment type="caution">
    <text evidence="11">The sequence shown here is derived from an EMBL/GenBank/DDBJ whole genome shotgun (WGS) entry which is preliminary data.</text>
</comment>
<feature type="binding site" evidence="9">
    <location>
        <position position="223"/>
    </location>
    <ligand>
        <name>Zn(2+)</name>
        <dbReference type="ChEBI" id="CHEBI:29105"/>
    </ligand>
</feature>
<dbReference type="CDD" id="cd00672">
    <property type="entry name" value="CysRS_core"/>
    <property type="match status" value="1"/>
</dbReference>
<dbReference type="Gene3D" id="3.40.50.620">
    <property type="entry name" value="HUPs"/>
    <property type="match status" value="1"/>
</dbReference>
<comment type="subunit">
    <text evidence="1 9">Monomer.</text>
</comment>
<feature type="binding site" evidence="9">
    <location>
        <position position="252"/>
    </location>
    <ligand>
        <name>Zn(2+)</name>
        <dbReference type="ChEBI" id="CHEBI:29105"/>
    </ligand>
</feature>
<name>A0A1F7I3R5_9BACT</name>
<comment type="catalytic activity">
    <reaction evidence="9">
        <text>tRNA(Cys) + L-cysteine + ATP = L-cysteinyl-tRNA(Cys) + AMP + diphosphate</text>
        <dbReference type="Rhea" id="RHEA:17773"/>
        <dbReference type="Rhea" id="RHEA-COMP:9661"/>
        <dbReference type="Rhea" id="RHEA-COMP:9679"/>
        <dbReference type="ChEBI" id="CHEBI:30616"/>
        <dbReference type="ChEBI" id="CHEBI:33019"/>
        <dbReference type="ChEBI" id="CHEBI:35235"/>
        <dbReference type="ChEBI" id="CHEBI:78442"/>
        <dbReference type="ChEBI" id="CHEBI:78517"/>
        <dbReference type="ChEBI" id="CHEBI:456215"/>
        <dbReference type="EC" id="6.1.1.16"/>
    </reaction>
</comment>
<comment type="subcellular location">
    <subcellularLocation>
        <location evidence="9">Cytoplasm</location>
    </subcellularLocation>
</comment>
<keyword evidence="2 9" id="KW-0436">Ligase</keyword>
<evidence type="ECO:0000256" key="6">
    <source>
        <dbReference type="ARBA" id="ARBA00022840"/>
    </source>
</evidence>
<dbReference type="InterPro" id="IPR024909">
    <property type="entry name" value="Cys-tRNA/MSH_ligase"/>
</dbReference>
<feature type="short sequence motif" description="'KMSKS' region" evidence="9">
    <location>
        <begin position="280"/>
        <end position="284"/>
    </location>
</feature>
<dbReference type="Proteomes" id="UP000176803">
    <property type="component" value="Unassembled WGS sequence"/>
</dbReference>
<evidence type="ECO:0000256" key="9">
    <source>
        <dbReference type="HAMAP-Rule" id="MF_00041"/>
    </source>
</evidence>
<sequence length="466" mass="53457">MRLYNTLSRSIEKFKPLNPSLVTLYTCGPTVYDYTHLGHMRKYTMDDVLKRTLIYLGYHVKHVMNITDVGHLTGDDDTGEDKLEKGAKKQQKTVWEVARFYTDFFSKTMKALNITPPDITCRATDHIPQMIKLIQTLEINGHTYQTKEAVYFDVTTFPNYGRLSKQKLTEKLSGVRAEVRVDPQKKHPADFALWFKSVGRFKDHSMHWESPWGDGFPGWHIECSAMSMAYLGESIDIHTGGVDHIGVHHENEIAQSESASGKPFVHYWVHHAFLNVKNEKMSKSKDNFFTIEDVQKKGIDPLSLRLLFMQTHYRQEMNFSWKAAKAANDAFRKLQDTRGGLAAEFKNLATEAPDQTSVPYKTSFQQALANDLQTPKAIATVWEMLKSPLDSAEKLKLLDDFDQVLGLKLKTTKETEIPKKVLQLAKDRQYAKNNNNFALADALRKEIESQGYKIEDTHGVYKIRKK</sequence>
<dbReference type="GO" id="GO:0004817">
    <property type="term" value="F:cysteine-tRNA ligase activity"/>
    <property type="evidence" value="ECO:0007669"/>
    <property type="project" value="UniProtKB-UniRule"/>
</dbReference>
<keyword evidence="7 9" id="KW-0648">Protein biosynthesis</keyword>
<evidence type="ECO:0000256" key="7">
    <source>
        <dbReference type="ARBA" id="ARBA00022917"/>
    </source>
</evidence>
<evidence type="ECO:0000313" key="12">
    <source>
        <dbReference type="Proteomes" id="UP000176803"/>
    </source>
</evidence>
<comment type="similarity">
    <text evidence="9">Belongs to the class-I aminoacyl-tRNA synthetase family.</text>
</comment>
<proteinExistence type="inferred from homology"/>
<dbReference type="GO" id="GO:0005524">
    <property type="term" value="F:ATP binding"/>
    <property type="evidence" value="ECO:0007669"/>
    <property type="project" value="UniProtKB-UniRule"/>
</dbReference>
<dbReference type="NCBIfam" id="TIGR00435">
    <property type="entry name" value="cysS"/>
    <property type="match status" value="1"/>
</dbReference>
<dbReference type="InterPro" id="IPR014729">
    <property type="entry name" value="Rossmann-like_a/b/a_fold"/>
</dbReference>
<evidence type="ECO:0000256" key="2">
    <source>
        <dbReference type="ARBA" id="ARBA00022598"/>
    </source>
</evidence>
<evidence type="ECO:0000256" key="4">
    <source>
        <dbReference type="ARBA" id="ARBA00022741"/>
    </source>
</evidence>
<dbReference type="GO" id="GO:0005829">
    <property type="term" value="C:cytosol"/>
    <property type="evidence" value="ECO:0007669"/>
    <property type="project" value="TreeGrafter"/>
</dbReference>
<dbReference type="SUPFAM" id="SSF47323">
    <property type="entry name" value="Anticodon-binding domain of a subclass of class I aminoacyl-tRNA synthetases"/>
    <property type="match status" value="1"/>
</dbReference>
<feature type="binding site" evidence="9">
    <location>
        <position position="283"/>
    </location>
    <ligand>
        <name>ATP</name>
        <dbReference type="ChEBI" id="CHEBI:30616"/>
    </ligand>
</feature>
<accession>A0A1F7I3R5</accession>
<reference evidence="11 12" key="1">
    <citation type="journal article" date="2016" name="Nat. Commun.">
        <title>Thousands of microbial genomes shed light on interconnected biogeochemical processes in an aquifer system.</title>
        <authorList>
            <person name="Anantharaman K."/>
            <person name="Brown C.T."/>
            <person name="Hug L.A."/>
            <person name="Sharon I."/>
            <person name="Castelle C.J."/>
            <person name="Probst A.J."/>
            <person name="Thomas B.C."/>
            <person name="Singh A."/>
            <person name="Wilkins M.J."/>
            <person name="Karaoz U."/>
            <person name="Brodie E.L."/>
            <person name="Williams K.H."/>
            <person name="Hubbard S.S."/>
            <person name="Banfield J.F."/>
        </authorList>
    </citation>
    <scope>NUCLEOTIDE SEQUENCE [LARGE SCALE GENOMIC DNA]</scope>
</reference>
<dbReference type="GO" id="GO:0008270">
    <property type="term" value="F:zinc ion binding"/>
    <property type="evidence" value="ECO:0007669"/>
    <property type="project" value="UniProtKB-UniRule"/>
</dbReference>
<dbReference type="InterPro" id="IPR009080">
    <property type="entry name" value="tRNAsynth_Ia_anticodon-bd"/>
</dbReference>
<keyword evidence="6 9" id="KW-0067">ATP-binding</keyword>
<keyword evidence="9" id="KW-0963">Cytoplasm</keyword>
<dbReference type="EC" id="6.1.1.16" evidence="9"/>
<feature type="short sequence motif" description="'HIGH' region" evidence="9">
    <location>
        <begin position="29"/>
        <end position="39"/>
    </location>
</feature>
<keyword evidence="4 9" id="KW-0547">Nucleotide-binding</keyword>
<evidence type="ECO:0000256" key="3">
    <source>
        <dbReference type="ARBA" id="ARBA00022723"/>
    </source>
</evidence>
<feature type="binding site" evidence="9">
    <location>
        <position position="27"/>
    </location>
    <ligand>
        <name>Zn(2+)</name>
        <dbReference type="ChEBI" id="CHEBI:29105"/>
    </ligand>
</feature>
<gene>
    <name evidence="9" type="primary">cysS</name>
    <name evidence="11" type="ORF">A3F03_00190</name>
</gene>
<dbReference type="InterPro" id="IPR032678">
    <property type="entry name" value="tRNA-synt_1_cat_dom"/>
</dbReference>
<dbReference type="HAMAP" id="MF_00041">
    <property type="entry name" value="Cys_tRNA_synth"/>
    <property type="match status" value="1"/>
</dbReference>